<keyword evidence="4 5" id="KW-0472">Membrane</keyword>
<reference evidence="9" key="1">
    <citation type="submission" date="2017-02" db="UniProtKB">
        <authorList>
            <consortium name="WormBaseParasite"/>
        </authorList>
    </citation>
    <scope>IDENTIFICATION</scope>
</reference>
<dbReference type="PRINTS" id="PR00237">
    <property type="entry name" value="GPCRRHODOPSN"/>
</dbReference>
<keyword evidence="3 5" id="KW-1133">Transmembrane helix</keyword>
<feature type="domain" description="G-protein coupled receptors family 1 profile" evidence="6">
    <location>
        <begin position="20"/>
        <end position="331"/>
    </location>
</feature>
<dbReference type="InterPro" id="IPR017452">
    <property type="entry name" value="GPCR_Rhodpsn_7TM"/>
</dbReference>
<dbReference type="Proteomes" id="UP000267096">
    <property type="component" value="Unassembled WGS sequence"/>
</dbReference>
<protein>
    <submittedName>
        <fullName evidence="9">G_PROTEIN_RECEP_F1_2 domain-containing protein</fullName>
    </submittedName>
</protein>
<feature type="transmembrane region" description="Helical" evidence="5">
    <location>
        <begin position="75"/>
        <end position="96"/>
    </location>
</feature>
<dbReference type="PROSITE" id="PS50262">
    <property type="entry name" value="G_PROTEIN_RECEP_F1_2"/>
    <property type="match status" value="1"/>
</dbReference>
<comment type="subcellular location">
    <subcellularLocation>
        <location evidence="1">Membrane</location>
    </subcellularLocation>
</comment>
<evidence type="ECO:0000313" key="7">
    <source>
        <dbReference type="EMBL" id="VDK51604.1"/>
    </source>
</evidence>
<keyword evidence="8" id="KW-1185">Reference proteome</keyword>
<dbReference type="InterPro" id="IPR000276">
    <property type="entry name" value="GPCR_Rhodpsn"/>
</dbReference>
<dbReference type="EMBL" id="UYRR01031633">
    <property type="protein sequence ID" value="VDK51604.1"/>
    <property type="molecule type" value="Genomic_DNA"/>
</dbReference>
<organism evidence="9">
    <name type="scientific">Anisakis simplex</name>
    <name type="common">Herring worm</name>
    <dbReference type="NCBI Taxonomy" id="6269"/>
    <lineage>
        <taxon>Eukaryota</taxon>
        <taxon>Metazoa</taxon>
        <taxon>Ecdysozoa</taxon>
        <taxon>Nematoda</taxon>
        <taxon>Chromadorea</taxon>
        <taxon>Rhabditida</taxon>
        <taxon>Spirurina</taxon>
        <taxon>Ascaridomorpha</taxon>
        <taxon>Ascaridoidea</taxon>
        <taxon>Anisakidae</taxon>
        <taxon>Anisakis</taxon>
        <taxon>Anisakis simplex complex</taxon>
    </lineage>
</organism>
<evidence type="ECO:0000259" key="6">
    <source>
        <dbReference type="PROSITE" id="PS50262"/>
    </source>
</evidence>
<evidence type="ECO:0000256" key="1">
    <source>
        <dbReference type="ARBA" id="ARBA00004370"/>
    </source>
</evidence>
<dbReference type="GO" id="GO:0004930">
    <property type="term" value="F:G protein-coupled receptor activity"/>
    <property type="evidence" value="ECO:0007669"/>
    <property type="project" value="InterPro"/>
</dbReference>
<evidence type="ECO:0000256" key="5">
    <source>
        <dbReference type="SAM" id="Phobius"/>
    </source>
</evidence>
<evidence type="ECO:0000256" key="2">
    <source>
        <dbReference type="ARBA" id="ARBA00022692"/>
    </source>
</evidence>
<dbReference type="GO" id="GO:0016020">
    <property type="term" value="C:membrane"/>
    <property type="evidence" value="ECO:0007669"/>
    <property type="project" value="UniProtKB-SubCell"/>
</dbReference>
<dbReference type="PANTHER" id="PTHR46641">
    <property type="entry name" value="FMRFAMIDE RECEPTOR-RELATED"/>
    <property type="match status" value="1"/>
</dbReference>
<evidence type="ECO:0000256" key="4">
    <source>
        <dbReference type="ARBA" id="ARBA00023136"/>
    </source>
</evidence>
<feature type="transmembrane region" description="Helical" evidence="5">
    <location>
        <begin position="157"/>
        <end position="177"/>
    </location>
</feature>
<dbReference type="AlphaFoldDB" id="A0A0M3K1J0"/>
<dbReference type="CDD" id="cd14978">
    <property type="entry name" value="7tmA_FMRFamide_R-like"/>
    <property type="match status" value="1"/>
</dbReference>
<proteinExistence type="predicted"/>
<dbReference type="SUPFAM" id="SSF81321">
    <property type="entry name" value="Family A G protein-coupled receptor-like"/>
    <property type="match status" value="1"/>
</dbReference>
<evidence type="ECO:0000256" key="3">
    <source>
        <dbReference type="ARBA" id="ARBA00022989"/>
    </source>
</evidence>
<dbReference type="PANTHER" id="PTHR46641:SF14">
    <property type="entry name" value="G-PROTEIN COUPLED RECEPTORS FAMILY 1 PROFILE DOMAIN-CONTAINING PROTEIN"/>
    <property type="match status" value="1"/>
</dbReference>
<dbReference type="InterPro" id="IPR052954">
    <property type="entry name" value="GPCR-Ligand_Int"/>
</dbReference>
<dbReference type="WBParaSite" id="ASIM_0001473501-mRNA-1">
    <property type="protein sequence ID" value="ASIM_0001473501-mRNA-1"/>
    <property type="gene ID" value="ASIM_0001473501"/>
</dbReference>
<accession>A0A0M3K1J0</accession>
<keyword evidence="2 5" id="KW-0812">Transmembrane</keyword>
<dbReference type="OrthoDB" id="10011262at2759"/>
<reference evidence="7 8" key="2">
    <citation type="submission" date="2018-11" db="EMBL/GenBank/DDBJ databases">
        <authorList>
            <consortium name="Pathogen Informatics"/>
        </authorList>
    </citation>
    <scope>NUCLEOTIDE SEQUENCE [LARGE SCALE GENOMIC DNA]</scope>
</reference>
<feature type="transmembrane region" description="Helical" evidence="5">
    <location>
        <begin position="207"/>
        <end position="229"/>
    </location>
</feature>
<feature type="transmembrane region" description="Helical" evidence="5">
    <location>
        <begin position="12"/>
        <end position="29"/>
    </location>
</feature>
<dbReference type="Gene3D" id="1.20.1070.10">
    <property type="entry name" value="Rhodopsin 7-helix transmembrane proteins"/>
    <property type="match status" value="1"/>
</dbReference>
<evidence type="ECO:0000313" key="9">
    <source>
        <dbReference type="WBParaSite" id="ASIM_0001473501-mRNA-1"/>
    </source>
</evidence>
<sequence length="452" mass="50526">MGYTLNGPVTAVFVVCGVVLNSITVLVLLKQPKRCTTTTTTTSSTSRTLIKQKALTRSNDSVRLRSYITNSRPLIYTYLLWITFSDTSLLLNAFLMYCMPTFMSSLGFYARLFPTYYMLSNASLTSSVWLICALMFERYRALCRPLSKQLKQRQQITVNRAHKILTLVLFIAVLFSLPRLFELSVFEYDGELYVKQTVLVNNRLYMIGYRIIGGLLFYSLFPYIGLFTMSTRISFALHQAAKERQRLASATVLSASSQRLLSSAQKTAESELILLAVMAKFLLSRLMPTALDVAEHVISAKEFLNSDTATICVDISNLLVVISSATNFFIYFSFSRSFRHAVCPPFVTAASSLSWCYCCCCCFCRQKSVVSLSSNQPNRPNNATNSFRSELKMLSHNPNTSLLATRASSSGVIANNNSNNNCDSNCSSTIHPITLSTRNDLIVPPAKTEMLI</sequence>
<evidence type="ECO:0000313" key="8">
    <source>
        <dbReference type="Proteomes" id="UP000267096"/>
    </source>
</evidence>
<gene>
    <name evidence="7" type="ORF">ASIM_LOCUS14145</name>
</gene>
<name>A0A0M3K1J0_ANISI</name>
<feature type="transmembrane region" description="Helical" evidence="5">
    <location>
        <begin position="116"/>
        <end position="136"/>
    </location>
</feature>